<gene>
    <name evidence="4" type="ORF">GCM10023196_031200</name>
</gene>
<proteinExistence type="predicted"/>
<keyword evidence="2" id="KW-0472">Membrane</keyword>
<evidence type="ECO:0000313" key="5">
    <source>
        <dbReference type="Proteomes" id="UP001501442"/>
    </source>
</evidence>
<dbReference type="InterPro" id="IPR003848">
    <property type="entry name" value="DUF218"/>
</dbReference>
<feature type="region of interest" description="Disordered" evidence="1">
    <location>
        <begin position="1"/>
        <end position="151"/>
    </location>
</feature>
<name>A0ABP8U9E2_9ACTN</name>
<evidence type="ECO:0000313" key="4">
    <source>
        <dbReference type="EMBL" id="GAA4625761.1"/>
    </source>
</evidence>
<dbReference type="PANTHER" id="PTHR30336:SF20">
    <property type="entry name" value="DUF218 DOMAIN-CONTAINING PROTEIN"/>
    <property type="match status" value="1"/>
</dbReference>
<dbReference type="InterPro" id="IPR051599">
    <property type="entry name" value="Cell_Envelope_Assoc"/>
</dbReference>
<sequence length="353" mass="38387">MRDGGAITERSDGVEPTVELGRDASGVPAESPRTRSDLPKWRPDPTRQDLPGRPRAGGPQDASDDETSVLGRPSGGTAADDEPSETSVFERPSGGRTADQEPYETSVLSGGAAGEEPSETSVLQRPSRGRTGRAEPSGDGSGGGGEPPRRRSRWRWVRRTVYLLLVLIIGTPLFAGFRVWWVARQDDHRHSDAIIVLGAAQYNGVPSPVLEWRLLHVLKLYREGVAPHIVTVGGKQPGDNYTEAGTGKAWLAKHGVPSNRIVAVRSGSDTLQSMIDVGKEYKRQGWHTAVIVTDPWHALRSRTMADDNGIKAVTSPTRSGPTVGSRDTQFNYIVRETGGYLYYVFIGRWRGDS</sequence>
<dbReference type="PANTHER" id="PTHR30336">
    <property type="entry name" value="INNER MEMBRANE PROTEIN, PROBABLE PERMEASE"/>
    <property type="match status" value="1"/>
</dbReference>
<evidence type="ECO:0000256" key="1">
    <source>
        <dbReference type="SAM" id="MobiDB-lite"/>
    </source>
</evidence>
<evidence type="ECO:0000256" key="2">
    <source>
        <dbReference type="SAM" id="Phobius"/>
    </source>
</evidence>
<dbReference type="Pfam" id="PF02698">
    <property type="entry name" value="DUF218"/>
    <property type="match status" value="1"/>
</dbReference>
<dbReference type="EMBL" id="BAABHK010000004">
    <property type="protein sequence ID" value="GAA4625761.1"/>
    <property type="molecule type" value="Genomic_DNA"/>
</dbReference>
<dbReference type="RefSeq" id="WP_345431515.1">
    <property type="nucleotide sequence ID" value="NZ_BAABHK010000004.1"/>
</dbReference>
<feature type="domain" description="DUF218" evidence="3">
    <location>
        <begin position="192"/>
        <end position="337"/>
    </location>
</feature>
<evidence type="ECO:0000259" key="3">
    <source>
        <dbReference type="Pfam" id="PF02698"/>
    </source>
</evidence>
<keyword evidence="2" id="KW-0812">Transmembrane</keyword>
<dbReference type="Proteomes" id="UP001501442">
    <property type="component" value="Unassembled WGS sequence"/>
</dbReference>
<dbReference type="CDD" id="cd06259">
    <property type="entry name" value="YdcF-like"/>
    <property type="match status" value="1"/>
</dbReference>
<comment type="caution">
    <text evidence="4">The sequence shown here is derived from an EMBL/GenBank/DDBJ whole genome shotgun (WGS) entry which is preliminary data.</text>
</comment>
<feature type="transmembrane region" description="Helical" evidence="2">
    <location>
        <begin position="160"/>
        <end position="181"/>
    </location>
</feature>
<protein>
    <recommendedName>
        <fullName evidence="3">DUF218 domain-containing protein</fullName>
    </recommendedName>
</protein>
<organism evidence="4 5">
    <name type="scientific">Actinoallomurus vinaceus</name>
    <dbReference type="NCBI Taxonomy" id="1080074"/>
    <lineage>
        <taxon>Bacteria</taxon>
        <taxon>Bacillati</taxon>
        <taxon>Actinomycetota</taxon>
        <taxon>Actinomycetes</taxon>
        <taxon>Streptosporangiales</taxon>
        <taxon>Thermomonosporaceae</taxon>
        <taxon>Actinoallomurus</taxon>
    </lineage>
</organism>
<keyword evidence="5" id="KW-1185">Reference proteome</keyword>
<reference evidence="5" key="1">
    <citation type="journal article" date="2019" name="Int. J. Syst. Evol. Microbiol.">
        <title>The Global Catalogue of Microorganisms (GCM) 10K type strain sequencing project: providing services to taxonomists for standard genome sequencing and annotation.</title>
        <authorList>
            <consortium name="The Broad Institute Genomics Platform"/>
            <consortium name="The Broad Institute Genome Sequencing Center for Infectious Disease"/>
            <person name="Wu L."/>
            <person name="Ma J."/>
        </authorList>
    </citation>
    <scope>NUCLEOTIDE SEQUENCE [LARGE SCALE GENOMIC DNA]</scope>
    <source>
        <strain evidence="5">JCM 17939</strain>
    </source>
</reference>
<keyword evidence="2" id="KW-1133">Transmembrane helix</keyword>
<accession>A0ABP8U9E2</accession>
<feature type="compositionally biased region" description="Basic and acidic residues" evidence="1">
    <location>
        <begin position="1"/>
        <end position="13"/>
    </location>
</feature>
<feature type="compositionally biased region" description="Basic and acidic residues" evidence="1">
    <location>
        <begin position="32"/>
        <end position="52"/>
    </location>
</feature>